<gene>
    <name evidence="1" type="ORF">FSB_LOCUS22286</name>
</gene>
<dbReference type="GO" id="GO:0006606">
    <property type="term" value="P:protein import into nucleus"/>
    <property type="evidence" value="ECO:0007669"/>
    <property type="project" value="TreeGrafter"/>
</dbReference>
<dbReference type="EMBL" id="OIVN01001475">
    <property type="protein sequence ID" value="SPC94404.1"/>
    <property type="molecule type" value="Genomic_DNA"/>
</dbReference>
<sequence length="155" mass="17542">MATTKSVDASLWWDPFSLLLTDLESAPLSSDLPPNLAKKVEGKPRLCLDEVQSYIIVERSLKDNNLGADSIVQEYLHVIMLQYYMERQCLLKCTRRILMHALYVGTDSKEGQIIREEALKLISDGLERKSISVLEDLLSSSHPEQMDVDLFTLSA</sequence>
<dbReference type="InterPro" id="IPR044840">
    <property type="entry name" value="Nup188"/>
</dbReference>
<accession>A0A2N9G5Q8</accession>
<dbReference type="GO" id="GO:0017056">
    <property type="term" value="F:structural constituent of nuclear pore"/>
    <property type="evidence" value="ECO:0007669"/>
    <property type="project" value="InterPro"/>
</dbReference>
<dbReference type="GO" id="GO:0044611">
    <property type="term" value="C:nuclear pore inner ring"/>
    <property type="evidence" value="ECO:0007669"/>
    <property type="project" value="TreeGrafter"/>
</dbReference>
<reference evidence="1" key="1">
    <citation type="submission" date="2018-02" db="EMBL/GenBank/DDBJ databases">
        <authorList>
            <person name="Cohen D.B."/>
            <person name="Kent A.D."/>
        </authorList>
    </citation>
    <scope>NUCLEOTIDE SEQUENCE</scope>
</reference>
<dbReference type="AlphaFoldDB" id="A0A2N9G5Q8"/>
<name>A0A2N9G5Q8_FAGSY</name>
<dbReference type="GO" id="GO:0006405">
    <property type="term" value="P:RNA export from nucleus"/>
    <property type="evidence" value="ECO:0007669"/>
    <property type="project" value="TreeGrafter"/>
</dbReference>
<proteinExistence type="predicted"/>
<evidence type="ECO:0000313" key="1">
    <source>
        <dbReference type="EMBL" id="SPC94404.1"/>
    </source>
</evidence>
<protein>
    <submittedName>
        <fullName evidence="1">Uncharacterized protein</fullName>
    </submittedName>
</protein>
<dbReference type="PANTHER" id="PTHR31431">
    <property type="entry name" value="NUCLEOPORIN NUP188 HOMOLOG"/>
    <property type="match status" value="1"/>
</dbReference>
<organism evidence="1">
    <name type="scientific">Fagus sylvatica</name>
    <name type="common">Beechnut</name>
    <dbReference type="NCBI Taxonomy" id="28930"/>
    <lineage>
        <taxon>Eukaryota</taxon>
        <taxon>Viridiplantae</taxon>
        <taxon>Streptophyta</taxon>
        <taxon>Embryophyta</taxon>
        <taxon>Tracheophyta</taxon>
        <taxon>Spermatophyta</taxon>
        <taxon>Magnoliopsida</taxon>
        <taxon>eudicotyledons</taxon>
        <taxon>Gunneridae</taxon>
        <taxon>Pentapetalae</taxon>
        <taxon>rosids</taxon>
        <taxon>fabids</taxon>
        <taxon>Fagales</taxon>
        <taxon>Fagaceae</taxon>
        <taxon>Fagus</taxon>
    </lineage>
</organism>
<dbReference type="PANTHER" id="PTHR31431:SF1">
    <property type="entry name" value="NUCLEOPORIN NUP188"/>
    <property type="match status" value="1"/>
</dbReference>